<evidence type="ECO:0000256" key="2">
    <source>
        <dbReference type="SAM" id="Phobius"/>
    </source>
</evidence>
<keyword evidence="2" id="KW-0812">Transmembrane</keyword>
<gene>
    <name evidence="3" type="ORF">G3I53_15825</name>
</gene>
<comment type="caution">
    <text evidence="3">The sequence shown here is derived from an EMBL/GenBank/DDBJ whole genome shotgun (WGS) entry which is preliminary data.</text>
</comment>
<feature type="region of interest" description="Disordered" evidence="1">
    <location>
        <begin position="1"/>
        <end position="25"/>
    </location>
</feature>
<feature type="transmembrane region" description="Helical" evidence="2">
    <location>
        <begin position="152"/>
        <end position="171"/>
    </location>
</feature>
<feature type="compositionally biased region" description="Basic and acidic residues" evidence="1">
    <location>
        <begin position="1"/>
        <end position="12"/>
    </location>
</feature>
<keyword evidence="2" id="KW-1133">Transmembrane helix</keyword>
<accession>A0A6G3QWA8</accession>
<evidence type="ECO:0000256" key="1">
    <source>
        <dbReference type="SAM" id="MobiDB-lite"/>
    </source>
</evidence>
<keyword evidence="2" id="KW-0472">Membrane</keyword>
<dbReference type="AlphaFoldDB" id="A0A6G3QWA8"/>
<name>A0A6G3QWA8_9ACTN</name>
<organism evidence="3">
    <name type="scientific">Streptomyces sp. SID14436</name>
    <dbReference type="NCBI Taxonomy" id="2706070"/>
    <lineage>
        <taxon>Bacteria</taxon>
        <taxon>Bacillati</taxon>
        <taxon>Actinomycetota</taxon>
        <taxon>Actinomycetes</taxon>
        <taxon>Kitasatosporales</taxon>
        <taxon>Streptomycetaceae</taxon>
        <taxon>Streptomyces</taxon>
    </lineage>
</organism>
<dbReference type="RefSeq" id="WP_164333211.1">
    <property type="nucleotide sequence ID" value="NZ_JAAGMD010000457.1"/>
</dbReference>
<protein>
    <submittedName>
        <fullName evidence="3">Uncharacterized protein</fullName>
    </submittedName>
</protein>
<evidence type="ECO:0000313" key="3">
    <source>
        <dbReference type="EMBL" id="NEA87470.1"/>
    </source>
</evidence>
<sequence>MVAAVLHEEPERAGPPPALPRSVPGRGSGPLLTWAHGTSFAGGLVGFWFLGVGEPWEDGRLHSAGELWVWGGALAVIALYCALNVEGAVSRLLPGRTRAVRGTVRNGQVVVAAGDDPRGPLRVDLRIGGTDPDGLAAGMEGRINRVLGVGRLGLGAAAAACALISITMRFATGEPEESGPAQEGATA</sequence>
<feature type="transmembrane region" description="Helical" evidence="2">
    <location>
        <begin position="31"/>
        <end position="51"/>
    </location>
</feature>
<reference evidence="3" key="1">
    <citation type="submission" date="2020-01" db="EMBL/GenBank/DDBJ databases">
        <title>Insect and environment-associated Actinomycetes.</title>
        <authorList>
            <person name="Currrie C."/>
            <person name="Chevrette M."/>
            <person name="Carlson C."/>
            <person name="Stubbendieck R."/>
            <person name="Wendt-Pienkowski E."/>
        </authorList>
    </citation>
    <scope>NUCLEOTIDE SEQUENCE</scope>
    <source>
        <strain evidence="3">SID14436</strain>
    </source>
</reference>
<dbReference type="EMBL" id="JAAGMD010000457">
    <property type="protein sequence ID" value="NEA87470.1"/>
    <property type="molecule type" value="Genomic_DNA"/>
</dbReference>
<proteinExistence type="predicted"/>
<feature type="transmembrane region" description="Helical" evidence="2">
    <location>
        <begin position="67"/>
        <end position="89"/>
    </location>
</feature>